<dbReference type="Proteomes" id="UP001158576">
    <property type="component" value="Chromosome 2"/>
</dbReference>
<dbReference type="SUPFAM" id="SSF47323">
    <property type="entry name" value="Anticodon-binding domain of a subclass of class I aminoacyl-tRNA synthetases"/>
    <property type="match status" value="1"/>
</dbReference>
<proteinExistence type="inferred from homology"/>
<dbReference type="PANTHER" id="PTHR11956">
    <property type="entry name" value="ARGINYL-TRNA SYNTHETASE"/>
    <property type="match status" value="1"/>
</dbReference>
<reference evidence="16 17" key="1">
    <citation type="submission" date="2021-04" db="EMBL/GenBank/DDBJ databases">
        <authorList>
            <person name="Bliznina A."/>
        </authorList>
    </citation>
    <scope>NUCLEOTIDE SEQUENCE [LARGE SCALE GENOMIC DNA]</scope>
</reference>
<keyword evidence="12" id="KW-0472">Membrane</keyword>
<evidence type="ECO:0000256" key="10">
    <source>
        <dbReference type="ARBA" id="ARBA00049339"/>
    </source>
</evidence>
<dbReference type="SUPFAM" id="SSF55190">
    <property type="entry name" value="Arginyl-tRNA synthetase (ArgRS), N-terminal 'additional' domain"/>
    <property type="match status" value="1"/>
</dbReference>
<feature type="domain" description="DALR anticodon binding" evidence="14">
    <location>
        <begin position="467"/>
        <end position="592"/>
    </location>
</feature>
<dbReference type="SMART" id="SM00836">
    <property type="entry name" value="DALR_1"/>
    <property type="match status" value="1"/>
</dbReference>
<evidence type="ECO:0000256" key="12">
    <source>
        <dbReference type="SAM" id="Phobius"/>
    </source>
</evidence>
<evidence type="ECO:0000256" key="1">
    <source>
        <dbReference type="ARBA" id="ARBA00005594"/>
    </source>
</evidence>
<dbReference type="Pfam" id="PF05746">
    <property type="entry name" value="DALR_1"/>
    <property type="match status" value="1"/>
</dbReference>
<evidence type="ECO:0000259" key="14">
    <source>
        <dbReference type="SMART" id="SM00836"/>
    </source>
</evidence>
<sequence>MSSSILDTLVSIFTVAIAGAFPNVPFMKAAVNPTSPKQEKFGDYQCNSSMQIAGILKDAGEKIAPRDVAKKIVDNIPSNDLIKESTIAGPGFINVFICQKYMVNRIGELNNVGVQYDKSKSQGRKVVVDYSSPNIAKEMHVGHLRSTIIGDSIANLFEAYGYNVERINHVGDWGTQFGMLIAHLIDLFPDYDKNVPRISDLQKFYKESKKRFDDDEEFKKRAYENVVKLQSHEPAIHKAWQAICEVSRIEFQKVYDRLQIKGLKEVGESFYQDKMNAVVDQLKKRNLLEFDDGRYIMWAPGIEIPLTVVKTGGGYTYDTSDLAALNYRVHDVKGDILIYVTDMGQELHFRQVFAAASKAGFYDAAKTRIEHAGFGVVLGEDKKKFKTRSGETVRLVDLLDEGVKRANEQLLERGRQEELNEQEMKDAADAVAYGCIKYADLKSNRKNDYVFSFDQMLDIRGNTAAYLLYQLTRIRSVNRKVEGKITEEEIKKVAASGAFDLADPREFKLAKTILRFHEILTQAQRDLLIHPICEWMYELSNAFSQFYDKCYIIEKKDGKEEIKVGRLILASATASVMEAAFKILGIKTLHKIMIGLRLAAARCPLRAATRVPTMSATRTLLARQTVNTVAQRSWGGGTVGVSKLIILFGSLGGMAAFMTLCFTTIGDLMMWVIPALALFCGYFMFGDSNIYRHEQIGEAIFQDIHVLFTLSFLIVVYVYY</sequence>
<feature type="chain" id="PRO_5047436397" description="Arginine--tRNA ligase, cytoplasmic" evidence="13">
    <location>
        <begin position="21"/>
        <end position="720"/>
    </location>
</feature>
<keyword evidence="5 11" id="KW-0547">Nucleotide-binding</keyword>
<evidence type="ECO:0000313" key="17">
    <source>
        <dbReference type="Proteomes" id="UP001158576"/>
    </source>
</evidence>
<dbReference type="Gene3D" id="3.30.1360.70">
    <property type="entry name" value="Arginyl tRNA synthetase N-terminal domain"/>
    <property type="match status" value="1"/>
</dbReference>
<dbReference type="InterPro" id="IPR014729">
    <property type="entry name" value="Rossmann-like_a/b/a_fold"/>
</dbReference>
<evidence type="ECO:0000256" key="7">
    <source>
        <dbReference type="ARBA" id="ARBA00022917"/>
    </source>
</evidence>
<keyword evidence="13" id="KW-0732">Signal</keyword>
<protein>
    <recommendedName>
        <fullName evidence="3">Arginine--tRNA ligase, cytoplasmic</fullName>
        <ecNumber evidence="2">6.1.1.19</ecNumber>
    </recommendedName>
    <alternativeName>
        <fullName evidence="9">Arginyl-tRNA synthetase</fullName>
    </alternativeName>
</protein>
<keyword evidence="4 11" id="KW-0436">Ligase</keyword>
<dbReference type="InterPro" id="IPR035684">
    <property type="entry name" value="ArgRS_core"/>
</dbReference>
<evidence type="ECO:0000256" key="9">
    <source>
        <dbReference type="ARBA" id="ARBA00033033"/>
    </source>
</evidence>
<dbReference type="NCBIfam" id="TIGR00456">
    <property type="entry name" value="argS"/>
    <property type="match status" value="1"/>
</dbReference>
<keyword evidence="12" id="KW-0812">Transmembrane</keyword>
<keyword evidence="12" id="KW-1133">Transmembrane helix</keyword>
<name>A0ABN7TA03_OIKDI</name>
<dbReference type="PROSITE" id="PS00178">
    <property type="entry name" value="AA_TRNA_LIGASE_I"/>
    <property type="match status" value="1"/>
</dbReference>
<feature type="domain" description="Arginyl tRNA synthetase N-terminal" evidence="15">
    <location>
        <begin position="7"/>
        <end position="97"/>
    </location>
</feature>
<dbReference type="PANTHER" id="PTHR11956:SF5">
    <property type="entry name" value="ARGININE--TRNA LIGASE, CYTOPLASMIC"/>
    <property type="match status" value="1"/>
</dbReference>
<keyword evidence="8 11" id="KW-0030">Aminoacyl-tRNA synthetase</keyword>
<dbReference type="EMBL" id="OU015567">
    <property type="protein sequence ID" value="CAG5113835.1"/>
    <property type="molecule type" value="Genomic_DNA"/>
</dbReference>
<keyword evidence="17" id="KW-1185">Reference proteome</keyword>
<dbReference type="CDD" id="cd00671">
    <property type="entry name" value="ArgRS_core"/>
    <property type="match status" value="1"/>
</dbReference>
<dbReference type="HAMAP" id="MF_00123">
    <property type="entry name" value="Arg_tRNA_synth"/>
    <property type="match status" value="1"/>
</dbReference>
<keyword evidence="7 11" id="KW-0648">Protein biosynthesis</keyword>
<feature type="signal peptide" evidence="13">
    <location>
        <begin position="1"/>
        <end position="20"/>
    </location>
</feature>
<dbReference type="InterPro" id="IPR005148">
    <property type="entry name" value="Arg-tRNA-synth_N"/>
</dbReference>
<dbReference type="SUPFAM" id="SSF52374">
    <property type="entry name" value="Nucleotidylyl transferase"/>
    <property type="match status" value="1"/>
</dbReference>
<dbReference type="Gene3D" id="3.40.50.620">
    <property type="entry name" value="HUPs"/>
    <property type="match status" value="1"/>
</dbReference>
<evidence type="ECO:0000256" key="2">
    <source>
        <dbReference type="ARBA" id="ARBA00012837"/>
    </source>
</evidence>
<evidence type="ECO:0000256" key="5">
    <source>
        <dbReference type="ARBA" id="ARBA00022741"/>
    </source>
</evidence>
<dbReference type="Pfam" id="PF03485">
    <property type="entry name" value="Arg_tRNA_synt_N"/>
    <property type="match status" value="1"/>
</dbReference>
<dbReference type="EC" id="6.1.1.19" evidence="2"/>
<evidence type="ECO:0000256" key="6">
    <source>
        <dbReference type="ARBA" id="ARBA00022840"/>
    </source>
</evidence>
<accession>A0ABN7TA03</accession>
<dbReference type="Pfam" id="PF00750">
    <property type="entry name" value="tRNA-synt_1d"/>
    <property type="match status" value="1"/>
</dbReference>
<dbReference type="InterPro" id="IPR036695">
    <property type="entry name" value="Arg-tRNA-synth_N_sf"/>
</dbReference>
<comment type="similarity">
    <text evidence="1 11">Belongs to the class-I aminoacyl-tRNA synthetase family.</text>
</comment>
<keyword evidence="6 11" id="KW-0067">ATP-binding</keyword>
<gene>
    <name evidence="16" type="ORF">OKIOD_LOCUS16690</name>
</gene>
<comment type="catalytic activity">
    <reaction evidence="10">
        <text>tRNA(Arg) + L-arginine + ATP = L-arginyl-tRNA(Arg) + AMP + diphosphate</text>
        <dbReference type="Rhea" id="RHEA:20301"/>
        <dbReference type="Rhea" id="RHEA-COMP:9658"/>
        <dbReference type="Rhea" id="RHEA-COMP:9673"/>
        <dbReference type="ChEBI" id="CHEBI:30616"/>
        <dbReference type="ChEBI" id="CHEBI:32682"/>
        <dbReference type="ChEBI" id="CHEBI:33019"/>
        <dbReference type="ChEBI" id="CHEBI:78442"/>
        <dbReference type="ChEBI" id="CHEBI:78513"/>
        <dbReference type="ChEBI" id="CHEBI:456215"/>
        <dbReference type="EC" id="6.1.1.19"/>
    </reaction>
</comment>
<dbReference type="PRINTS" id="PR01038">
    <property type="entry name" value="TRNASYNTHARG"/>
</dbReference>
<evidence type="ECO:0000256" key="11">
    <source>
        <dbReference type="RuleBase" id="RU363038"/>
    </source>
</evidence>
<evidence type="ECO:0000256" key="3">
    <source>
        <dbReference type="ARBA" id="ARBA00022171"/>
    </source>
</evidence>
<dbReference type="InterPro" id="IPR001278">
    <property type="entry name" value="Arg-tRNA-ligase"/>
</dbReference>
<organism evidence="16 17">
    <name type="scientific">Oikopleura dioica</name>
    <name type="common">Tunicate</name>
    <dbReference type="NCBI Taxonomy" id="34765"/>
    <lineage>
        <taxon>Eukaryota</taxon>
        <taxon>Metazoa</taxon>
        <taxon>Chordata</taxon>
        <taxon>Tunicata</taxon>
        <taxon>Appendicularia</taxon>
        <taxon>Copelata</taxon>
        <taxon>Oikopleuridae</taxon>
        <taxon>Oikopleura</taxon>
    </lineage>
</organism>
<evidence type="ECO:0000313" key="16">
    <source>
        <dbReference type="EMBL" id="CAG5113835.1"/>
    </source>
</evidence>
<evidence type="ECO:0000256" key="13">
    <source>
        <dbReference type="SAM" id="SignalP"/>
    </source>
</evidence>
<evidence type="ECO:0000259" key="15">
    <source>
        <dbReference type="SMART" id="SM01016"/>
    </source>
</evidence>
<dbReference type="InterPro" id="IPR009080">
    <property type="entry name" value="tRNAsynth_Ia_anticodon-bd"/>
</dbReference>
<dbReference type="InterPro" id="IPR001412">
    <property type="entry name" value="aa-tRNA-synth_I_CS"/>
</dbReference>
<evidence type="ECO:0000256" key="4">
    <source>
        <dbReference type="ARBA" id="ARBA00022598"/>
    </source>
</evidence>
<feature type="transmembrane region" description="Helical" evidence="12">
    <location>
        <begin position="671"/>
        <end position="688"/>
    </location>
</feature>
<dbReference type="Gene3D" id="1.10.730.10">
    <property type="entry name" value="Isoleucyl-tRNA Synthetase, Domain 1"/>
    <property type="match status" value="1"/>
</dbReference>
<feature type="transmembrane region" description="Helical" evidence="12">
    <location>
        <begin position="700"/>
        <end position="719"/>
    </location>
</feature>
<dbReference type="SMART" id="SM01016">
    <property type="entry name" value="Arg_tRNA_synt_N"/>
    <property type="match status" value="1"/>
</dbReference>
<feature type="transmembrane region" description="Helical" evidence="12">
    <location>
        <begin position="644"/>
        <end position="665"/>
    </location>
</feature>
<dbReference type="InterPro" id="IPR008909">
    <property type="entry name" value="DALR_anticod-bd"/>
</dbReference>
<evidence type="ECO:0000256" key="8">
    <source>
        <dbReference type="ARBA" id="ARBA00023146"/>
    </source>
</evidence>